<evidence type="ECO:0000256" key="1">
    <source>
        <dbReference type="SAM" id="MobiDB-lite"/>
    </source>
</evidence>
<reference evidence="2 3" key="1">
    <citation type="journal article" date="2023" name="Nucleic Acids Res.">
        <title>The hologenome of Daphnia magna reveals possible DNA methylation and microbiome-mediated evolution of the host genome.</title>
        <authorList>
            <person name="Chaturvedi A."/>
            <person name="Li X."/>
            <person name="Dhandapani V."/>
            <person name="Marshall H."/>
            <person name="Kissane S."/>
            <person name="Cuenca-Cambronero M."/>
            <person name="Asole G."/>
            <person name="Calvet F."/>
            <person name="Ruiz-Romero M."/>
            <person name="Marangio P."/>
            <person name="Guigo R."/>
            <person name="Rago D."/>
            <person name="Mirbahai L."/>
            <person name="Eastwood N."/>
            <person name="Colbourne J.K."/>
            <person name="Zhou J."/>
            <person name="Mallon E."/>
            <person name="Orsini L."/>
        </authorList>
    </citation>
    <scope>NUCLEOTIDE SEQUENCE [LARGE SCALE GENOMIC DNA]</scope>
    <source>
        <strain evidence="2">LRV0_1</strain>
    </source>
</reference>
<sequence length="84" mass="9501">MVGGKTGNREYFPGTGEDVQSTCGDKWNGRRGEIEDGANEPQQEQQPLSIRQAYHLTFSEEETERWEDAEEEEGSGEHGEEKPE</sequence>
<comment type="caution">
    <text evidence="2">The sequence shown here is derived from an EMBL/GenBank/DDBJ whole genome shotgun (WGS) entry which is preliminary data.</text>
</comment>
<protein>
    <submittedName>
        <fullName evidence="2">Uncharacterized protein</fullName>
    </submittedName>
</protein>
<dbReference type="EMBL" id="JAOYFB010000038">
    <property type="protein sequence ID" value="KAK4027289.1"/>
    <property type="molecule type" value="Genomic_DNA"/>
</dbReference>
<feature type="compositionally biased region" description="Polar residues" evidence="1">
    <location>
        <begin position="40"/>
        <end position="49"/>
    </location>
</feature>
<proteinExistence type="predicted"/>
<organism evidence="2 3">
    <name type="scientific">Daphnia magna</name>
    <dbReference type="NCBI Taxonomy" id="35525"/>
    <lineage>
        <taxon>Eukaryota</taxon>
        <taxon>Metazoa</taxon>
        <taxon>Ecdysozoa</taxon>
        <taxon>Arthropoda</taxon>
        <taxon>Crustacea</taxon>
        <taxon>Branchiopoda</taxon>
        <taxon>Diplostraca</taxon>
        <taxon>Cladocera</taxon>
        <taxon>Anomopoda</taxon>
        <taxon>Daphniidae</taxon>
        <taxon>Daphnia</taxon>
    </lineage>
</organism>
<evidence type="ECO:0000313" key="2">
    <source>
        <dbReference type="EMBL" id="KAK4027289.1"/>
    </source>
</evidence>
<feature type="compositionally biased region" description="Acidic residues" evidence="1">
    <location>
        <begin position="59"/>
        <end position="74"/>
    </location>
</feature>
<feature type="compositionally biased region" description="Basic and acidic residues" evidence="1">
    <location>
        <begin position="75"/>
        <end position="84"/>
    </location>
</feature>
<feature type="region of interest" description="Disordered" evidence="1">
    <location>
        <begin position="1"/>
        <end position="84"/>
    </location>
</feature>
<keyword evidence="3" id="KW-1185">Reference proteome</keyword>
<name>A0ABR0AQC5_9CRUS</name>
<dbReference type="Proteomes" id="UP001234178">
    <property type="component" value="Unassembled WGS sequence"/>
</dbReference>
<gene>
    <name evidence="2" type="ORF">OUZ56_016300</name>
</gene>
<evidence type="ECO:0000313" key="3">
    <source>
        <dbReference type="Proteomes" id="UP001234178"/>
    </source>
</evidence>
<accession>A0ABR0AQC5</accession>